<evidence type="ECO:0000256" key="3">
    <source>
        <dbReference type="ARBA" id="ARBA00022525"/>
    </source>
</evidence>
<feature type="domain" description="Glycosyl hydrolase family 30 TIM-barrel" evidence="11">
    <location>
        <begin position="108"/>
        <end position="448"/>
    </location>
</feature>
<dbReference type="PANTHER" id="PTHR11069:SF23">
    <property type="entry name" value="LYSOSOMAL ACID GLUCOSYLCERAMIDASE"/>
    <property type="match status" value="1"/>
</dbReference>
<dbReference type="Pfam" id="PF02055">
    <property type="entry name" value="Glyco_hydro_30"/>
    <property type="match status" value="1"/>
</dbReference>
<keyword evidence="5 9" id="KW-0378">Hydrolase</keyword>
<sequence>MKPSHKWPPASLAKTIQRHPVLRPLQRLRWAITLVAIVVIIILAIALGVGLGLGLGHTKKNASAYCSDEKTYQLDSITAPIRGHGNPGSARTWNLSIDDTESGYKQTIAGFGATVTDATVSSFSTQSNATLKNLLKELMTDAGASFSLMRHTIGSSDLSSTAYTYDDNDGKVDESLSGFALGSQGTAMAQLLSQMKSLNPSLRIVGSSWSAPGWMKLNGALDGNTTNNNLNDGFLTSGGVGSTGYSNAFAQYFVKYIQAYQNFGVDIDAITIQNEPLNSKSGYPTMYVYSNESAHLIGDYVAPALKKAGLETSVWAFDDNTDSAYYPQDVVNYAGQYVKAVAWHCYASPANWTVLTEFHNQNPDVEQYMTECWTSESLNWTQAVQFTMGPLQNWANGVTAWTLGANQDAGPHLIGGCDSCNGLVTTNANANYTLSISYYMIAQFSKFMPPGARVLQGNGSYTYPNGNGIQSVASLNPDGSRTVVIENRFGNDIYVTADLSSGATWSGNIPASSVTTWVLPSD</sequence>
<gene>
    <name evidence="13" type="ORF">BGW36DRAFT_354503</name>
</gene>
<dbReference type="Proteomes" id="UP001201262">
    <property type="component" value="Unassembled WGS sequence"/>
</dbReference>
<dbReference type="EMBL" id="JAJTJA010000002">
    <property type="protein sequence ID" value="KAH8703069.1"/>
    <property type="molecule type" value="Genomic_DNA"/>
</dbReference>
<keyword evidence="10" id="KW-1133">Transmembrane helix</keyword>
<dbReference type="AlphaFoldDB" id="A0AAD4Q4G4"/>
<evidence type="ECO:0000256" key="1">
    <source>
        <dbReference type="ARBA" id="ARBA00004613"/>
    </source>
</evidence>
<organism evidence="13 14">
    <name type="scientific">Talaromyces proteolyticus</name>
    <dbReference type="NCBI Taxonomy" id="1131652"/>
    <lineage>
        <taxon>Eukaryota</taxon>
        <taxon>Fungi</taxon>
        <taxon>Dikarya</taxon>
        <taxon>Ascomycota</taxon>
        <taxon>Pezizomycotina</taxon>
        <taxon>Eurotiomycetes</taxon>
        <taxon>Eurotiomycetidae</taxon>
        <taxon>Eurotiales</taxon>
        <taxon>Trichocomaceae</taxon>
        <taxon>Talaromyces</taxon>
        <taxon>Talaromyces sect. Bacilispori</taxon>
    </lineage>
</organism>
<evidence type="ECO:0000256" key="6">
    <source>
        <dbReference type="ARBA" id="ARBA00023295"/>
    </source>
</evidence>
<protein>
    <recommendedName>
        <fullName evidence="8">glucan endo-1,6-beta-glucosidase</fullName>
        <ecNumber evidence="8">3.2.1.75</ecNumber>
    </recommendedName>
</protein>
<dbReference type="Pfam" id="PF17189">
    <property type="entry name" value="Glyco_hydro_30C"/>
    <property type="match status" value="1"/>
</dbReference>
<dbReference type="FunFam" id="3.20.20.80:FF:000128">
    <property type="entry name" value="Endo-1,6-beta-D-glucanase neg1"/>
    <property type="match status" value="1"/>
</dbReference>
<dbReference type="RefSeq" id="XP_046076087.1">
    <property type="nucleotide sequence ID" value="XM_046213530.1"/>
</dbReference>
<evidence type="ECO:0000256" key="9">
    <source>
        <dbReference type="RuleBase" id="RU361188"/>
    </source>
</evidence>
<comment type="subcellular location">
    <subcellularLocation>
        <location evidence="1">Secreted</location>
    </subcellularLocation>
</comment>
<dbReference type="GeneID" id="70243817"/>
<dbReference type="GO" id="GO:0005576">
    <property type="term" value="C:extracellular region"/>
    <property type="evidence" value="ECO:0007669"/>
    <property type="project" value="UniProtKB-SubCell"/>
</dbReference>
<evidence type="ECO:0000259" key="11">
    <source>
        <dbReference type="Pfam" id="PF02055"/>
    </source>
</evidence>
<dbReference type="InterPro" id="IPR033452">
    <property type="entry name" value="GH30_C"/>
</dbReference>
<dbReference type="InterPro" id="IPR017853">
    <property type="entry name" value="GH"/>
</dbReference>
<proteinExistence type="inferred from homology"/>
<dbReference type="InterPro" id="IPR013780">
    <property type="entry name" value="Glyco_hydro_b"/>
</dbReference>
<keyword evidence="4" id="KW-0732">Signal</keyword>
<evidence type="ECO:0000256" key="2">
    <source>
        <dbReference type="ARBA" id="ARBA00005382"/>
    </source>
</evidence>
<dbReference type="Gene3D" id="2.60.40.1180">
    <property type="entry name" value="Golgi alpha-mannosidase II"/>
    <property type="match status" value="1"/>
</dbReference>
<keyword evidence="10" id="KW-0472">Membrane</keyword>
<keyword evidence="3" id="KW-0964">Secreted</keyword>
<evidence type="ECO:0000256" key="7">
    <source>
        <dbReference type="ARBA" id="ARBA00036633"/>
    </source>
</evidence>
<dbReference type="InterPro" id="IPR033453">
    <property type="entry name" value="Glyco_hydro_30_TIM-barrel"/>
</dbReference>
<comment type="caution">
    <text evidence="13">The sequence shown here is derived from an EMBL/GenBank/DDBJ whole genome shotgun (WGS) entry which is preliminary data.</text>
</comment>
<reference evidence="13" key="1">
    <citation type="submission" date="2021-12" db="EMBL/GenBank/DDBJ databases">
        <title>Convergent genome expansion in fungi linked to evolution of root-endophyte symbiosis.</title>
        <authorList>
            <consortium name="DOE Joint Genome Institute"/>
            <person name="Ke Y.-H."/>
            <person name="Bonito G."/>
            <person name="Liao H.-L."/>
            <person name="Looney B."/>
            <person name="Rojas-Flechas A."/>
            <person name="Nash J."/>
            <person name="Hameed K."/>
            <person name="Schadt C."/>
            <person name="Martin F."/>
            <person name="Crous P.W."/>
            <person name="Miettinen O."/>
            <person name="Magnuson J.K."/>
            <person name="Labbe J."/>
            <person name="Jacobson D."/>
            <person name="Doktycz M.J."/>
            <person name="Veneault-Fourrey C."/>
            <person name="Kuo A."/>
            <person name="Mondo S."/>
            <person name="Calhoun S."/>
            <person name="Riley R."/>
            <person name="Ohm R."/>
            <person name="LaButti K."/>
            <person name="Andreopoulos B."/>
            <person name="Pangilinan J."/>
            <person name="Nolan M."/>
            <person name="Tritt A."/>
            <person name="Clum A."/>
            <person name="Lipzen A."/>
            <person name="Daum C."/>
            <person name="Barry K."/>
            <person name="Grigoriev I.V."/>
            <person name="Vilgalys R."/>
        </authorList>
    </citation>
    <scope>NUCLEOTIDE SEQUENCE</scope>
    <source>
        <strain evidence="13">PMI_201</strain>
    </source>
</reference>
<evidence type="ECO:0000256" key="10">
    <source>
        <dbReference type="SAM" id="Phobius"/>
    </source>
</evidence>
<evidence type="ECO:0000259" key="12">
    <source>
        <dbReference type="Pfam" id="PF17189"/>
    </source>
</evidence>
<name>A0AAD4Q4G4_9EURO</name>
<comment type="catalytic activity">
    <reaction evidence="7">
        <text>Random hydrolysis of (1-&gt;6)-linkages in (1-&gt;6)-beta-D-glucans.</text>
        <dbReference type="EC" id="3.2.1.75"/>
    </reaction>
</comment>
<keyword evidence="6 9" id="KW-0326">Glycosidase</keyword>
<keyword evidence="14" id="KW-1185">Reference proteome</keyword>
<evidence type="ECO:0000313" key="13">
    <source>
        <dbReference type="EMBL" id="KAH8703069.1"/>
    </source>
</evidence>
<dbReference type="GO" id="GO:0006680">
    <property type="term" value="P:glucosylceramide catabolic process"/>
    <property type="evidence" value="ECO:0007669"/>
    <property type="project" value="TreeGrafter"/>
</dbReference>
<feature type="domain" description="Glycosyl hydrolase family 30 beta sandwich" evidence="12">
    <location>
        <begin position="465"/>
        <end position="517"/>
    </location>
</feature>
<feature type="transmembrane region" description="Helical" evidence="10">
    <location>
        <begin position="30"/>
        <end position="55"/>
    </location>
</feature>
<comment type="similarity">
    <text evidence="2 9">Belongs to the glycosyl hydrolase 30 family.</text>
</comment>
<dbReference type="GO" id="GO:0016020">
    <property type="term" value="C:membrane"/>
    <property type="evidence" value="ECO:0007669"/>
    <property type="project" value="GOC"/>
</dbReference>
<evidence type="ECO:0000313" key="14">
    <source>
        <dbReference type="Proteomes" id="UP001201262"/>
    </source>
</evidence>
<dbReference type="GO" id="GO:0004348">
    <property type="term" value="F:glucosylceramidase activity"/>
    <property type="evidence" value="ECO:0007669"/>
    <property type="project" value="InterPro"/>
</dbReference>
<keyword evidence="10" id="KW-0812">Transmembrane</keyword>
<dbReference type="SUPFAM" id="SSF51445">
    <property type="entry name" value="(Trans)glycosidases"/>
    <property type="match status" value="1"/>
</dbReference>
<accession>A0AAD4Q4G4</accession>
<dbReference type="EC" id="3.2.1.75" evidence="8"/>
<evidence type="ECO:0000256" key="4">
    <source>
        <dbReference type="ARBA" id="ARBA00022729"/>
    </source>
</evidence>
<dbReference type="GO" id="GO:0046557">
    <property type="term" value="F:glucan endo-1,6-beta-glucosidase activity"/>
    <property type="evidence" value="ECO:0007669"/>
    <property type="project" value="UniProtKB-EC"/>
</dbReference>
<evidence type="ECO:0000256" key="5">
    <source>
        <dbReference type="ARBA" id="ARBA00022801"/>
    </source>
</evidence>
<dbReference type="PANTHER" id="PTHR11069">
    <property type="entry name" value="GLUCOSYLCERAMIDASE"/>
    <property type="match status" value="1"/>
</dbReference>
<evidence type="ECO:0000256" key="8">
    <source>
        <dbReference type="ARBA" id="ARBA00038935"/>
    </source>
</evidence>
<dbReference type="InterPro" id="IPR001139">
    <property type="entry name" value="Glyco_hydro_30"/>
</dbReference>
<dbReference type="Gene3D" id="3.20.20.80">
    <property type="entry name" value="Glycosidases"/>
    <property type="match status" value="1"/>
</dbReference>